<proteinExistence type="inferred from homology"/>
<evidence type="ECO:0000259" key="10">
    <source>
        <dbReference type="Pfam" id="PF00288"/>
    </source>
</evidence>
<dbReference type="InterPro" id="IPR020568">
    <property type="entry name" value="Ribosomal_Su5_D2-typ_SF"/>
</dbReference>
<dbReference type="SUPFAM" id="SSF55060">
    <property type="entry name" value="GHMP Kinase, C-terminal domain"/>
    <property type="match status" value="1"/>
</dbReference>
<comment type="caution">
    <text evidence="12">The sequence shown here is derived from an EMBL/GenBank/DDBJ whole genome shotgun (WGS) entry which is preliminary data.</text>
</comment>
<evidence type="ECO:0000256" key="7">
    <source>
        <dbReference type="ARBA" id="ARBA00022840"/>
    </source>
</evidence>
<evidence type="ECO:0000256" key="8">
    <source>
        <dbReference type="ARBA" id="ARBA00032554"/>
    </source>
</evidence>
<feature type="active site" evidence="9">
    <location>
        <position position="141"/>
    </location>
</feature>
<evidence type="ECO:0000313" key="12">
    <source>
        <dbReference type="EMBL" id="OYN92355.1"/>
    </source>
</evidence>
<evidence type="ECO:0000256" key="6">
    <source>
        <dbReference type="ARBA" id="ARBA00022777"/>
    </source>
</evidence>
<dbReference type="EC" id="2.7.1.148" evidence="2 9"/>
<dbReference type="GO" id="GO:0050515">
    <property type="term" value="F:4-(cytidine 5'-diphospho)-2-C-methyl-D-erythritol kinase activity"/>
    <property type="evidence" value="ECO:0007669"/>
    <property type="project" value="UniProtKB-UniRule"/>
</dbReference>
<organism evidence="12 13">
    <name type="scientific">Parenemella sanctibonifatiensis</name>
    <dbReference type="NCBI Taxonomy" id="2016505"/>
    <lineage>
        <taxon>Bacteria</taxon>
        <taxon>Bacillati</taxon>
        <taxon>Actinomycetota</taxon>
        <taxon>Actinomycetes</taxon>
        <taxon>Propionibacteriales</taxon>
        <taxon>Propionibacteriaceae</taxon>
        <taxon>Parenemella</taxon>
    </lineage>
</organism>
<dbReference type="PANTHER" id="PTHR43527:SF2">
    <property type="entry name" value="4-DIPHOSPHOCYTIDYL-2-C-METHYL-D-ERYTHRITOL KINASE, CHLOROPLASTIC"/>
    <property type="match status" value="1"/>
</dbReference>
<keyword evidence="4 9" id="KW-0808">Transferase</keyword>
<dbReference type="GO" id="GO:0005524">
    <property type="term" value="F:ATP binding"/>
    <property type="evidence" value="ECO:0007669"/>
    <property type="project" value="UniProtKB-UniRule"/>
</dbReference>
<dbReference type="EMBL" id="NMVJ01000001">
    <property type="protein sequence ID" value="OYN92355.1"/>
    <property type="molecule type" value="Genomic_DNA"/>
</dbReference>
<evidence type="ECO:0000256" key="3">
    <source>
        <dbReference type="ARBA" id="ARBA00017473"/>
    </source>
</evidence>
<reference evidence="12 13" key="1">
    <citation type="submission" date="2017-07" db="EMBL/GenBank/DDBJ databases">
        <title>Draft whole genome sequences of clinical Proprionibacteriaceae strains.</title>
        <authorList>
            <person name="Bernier A.-M."/>
            <person name="Bernard K."/>
            <person name="Domingo M.-C."/>
        </authorList>
    </citation>
    <scope>NUCLEOTIDE SEQUENCE [LARGE SCALE GENOMIC DNA]</scope>
    <source>
        <strain evidence="12 13">NML 150081</strain>
    </source>
</reference>
<dbReference type="SUPFAM" id="SSF54211">
    <property type="entry name" value="Ribosomal protein S5 domain 2-like"/>
    <property type="match status" value="1"/>
</dbReference>
<dbReference type="PIRSF" id="PIRSF010376">
    <property type="entry name" value="IspE"/>
    <property type="match status" value="1"/>
</dbReference>
<dbReference type="InterPro" id="IPR014721">
    <property type="entry name" value="Ribsml_uS5_D2-typ_fold_subgr"/>
</dbReference>
<dbReference type="Gene3D" id="3.30.230.10">
    <property type="match status" value="1"/>
</dbReference>
<evidence type="ECO:0000259" key="11">
    <source>
        <dbReference type="Pfam" id="PF08544"/>
    </source>
</evidence>
<accession>A0A255ERX8</accession>
<dbReference type="Pfam" id="PF08544">
    <property type="entry name" value="GHMP_kinases_C"/>
    <property type="match status" value="1"/>
</dbReference>
<dbReference type="AlphaFoldDB" id="A0A255ERX8"/>
<sequence length="299" mass="30844">MSMEPTMVKVRVPAKVNLGLAVGPVVSGYHQIATVFQAVGLYDELVAELAEPGVCELLGDLPDGVTVGEDNLAIRAARLLMARFEPTSGVRLRLRKRIPVAGGMAGGSADAAAALLACSVLWDLDTDPDDLLMYGAQLGSDVPFALMGGAALGTDRGNRLAPALSRGHYHWVLVFGAEGGLSTPEVYRRFDELNPTPASPSVPTDLLEALTSGDPHAVAEQLFNDLQPAAISLQPKLGETLEAGRAAGALAGIVSGSGPTTAFLAASESAALDVARQLKAEGHQVVRVQAPVAGAKIIG</sequence>
<dbReference type="GO" id="GO:0016114">
    <property type="term" value="P:terpenoid biosynthetic process"/>
    <property type="evidence" value="ECO:0007669"/>
    <property type="project" value="UniProtKB-UniRule"/>
</dbReference>
<feature type="binding site" evidence="9">
    <location>
        <begin position="99"/>
        <end position="109"/>
    </location>
    <ligand>
        <name>ATP</name>
        <dbReference type="ChEBI" id="CHEBI:30616"/>
    </ligand>
</feature>
<dbReference type="Gene3D" id="3.30.70.890">
    <property type="entry name" value="GHMP kinase, C-terminal domain"/>
    <property type="match status" value="1"/>
</dbReference>
<comment type="similarity">
    <text evidence="1 9">Belongs to the GHMP kinase family. IspE subfamily.</text>
</comment>
<dbReference type="InterPro" id="IPR013750">
    <property type="entry name" value="GHMP_kinase_C_dom"/>
</dbReference>
<dbReference type="InterPro" id="IPR036554">
    <property type="entry name" value="GHMP_kinase_C_sf"/>
</dbReference>
<dbReference type="Pfam" id="PF00288">
    <property type="entry name" value="GHMP_kinases_N"/>
    <property type="match status" value="1"/>
</dbReference>
<comment type="catalytic activity">
    <reaction evidence="9">
        <text>4-CDP-2-C-methyl-D-erythritol + ATP = 4-CDP-2-C-methyl-D-erythritol 2-phosphate + ADP + H(+)</text>
        <dbReference type="Rhea" id="RHEA:18437"/>
        <dbReference type="ChEBI" id="CHEBI:15378"/>
        <dbReference type="ChEBI" id="CHEBI:30616"/>
        <dbReference type="ChEBI" id="CHEBI:57823"/>
        <dbReference type="ChEBI" id="CHEBI:57919"/>
        <dbReference type="ChEBI" id="CHEBI:456216"/>
        <dbReference type="EC" id="2.7.1.148"/>
    </reaction>
</comment>
<dbReference type="OrthoDB" id="3173073at2"/>
<comment type="pathway">
    <text evidence="9">Isoprenoid biosynthesis; isopentenyl diphosphate biosynthesis via DXP pathway; isopentenyl diphosphate from 1-deoxy-D-xylulose 5-phosphate: step 3/6.</text>
</comment>
<keyword evidence="7 9" id="KW-0067">ATP-binding</keyword>
<evidence type="ECO:0000256" key="2">
    <source>
        <dbReference type="ARBA" id="ARBA00012052"/>
    </source>
</evidence>
<protein>
    <recommendedName>
        <fullName evidence="3 9">4-diphosphocytidyl-2-C-methyl-D-erythritol kinase</fullName>
        <shortName evidence="9">CMK</shortName>
        <ecNumber evidence="2 9">2.7.1.148</ecNumber>
    </recommendedName>
    <alternativeName>
        <fullName evidence="8 9">4-(cytidine-5'-diphospho)-2-C-methyl-D-erythritol kinase</fullName>
    </alternativeName>
</protein>
<keyword evidence="5 9" id="KW-0547">Nucleotide-binding</keyword>
<dbReference type="GO" id="GO:0019288">
    <property type="term" value="P:isopentenyl diphosphate biosynthetic process, methylerythritol 4-phosphate pathway"/>
    <property type="evidence" value="ECO:0007669"/>
    <property type="project" value="UniProtKB-UniRule"/>
</dbReference>
<evidence type="ECO:0000256" key="9">
    <source>
        <dbReference type="HAMAP-Rule" id="MF_00061"/>
    </source>
</evidence>
<evidence type="ECO:0000256" key="4">
    <source>
        <dbReference type="ARBA" id="ARBA00022679"/>
    </source>
</evidence>
<keyword evidence="9" id="KW-0414">Isoprene biosynthesis</keyword>
<dbReference type="InterPro" id="IPR006204">
    <property type="entry name" value="GHMP_kinase_N_dom"/>
</dbReference>
<dbReference type="NCBIfam" id="NF002870">
    <property type="entry name" value="PRK03188.1"/>
    <property type="match status" value="1"/>
</dbReference>
<dbReference type="PANTHER" id="PTHR43527">
    <property type="entry name" value="4-DIPHOSPHOCYTIDYL-2-C-METHYL-D-ERYTHRITOL KINASE, CHLOROPLASTIC"/>
    <property type="match status" value="1"/>
</dbReference>
<feature type="domain" description="GHMP kinase C-terminal" evidence="11">
    <location>
        <begin position="206"/>
        <end position="283"/>
    </location>
</feature>
<feature type="domain" description="GHMP kinase N-terminal" evidence="10">
    <location>
        <begin position="71"/>
        <end position="149"/>
    </location>
</feature>
<dbReference type="InterPro" id="IPR004424">
    <property type="entry name" value="IspE"/>
</dbReference>
<evidence type="ECO:0000256" key="1">
    <source>
        <dbReference type="ARBA" id="ARBA00009684"/>
    </source>
</evidence>
<dbReference type="Proteomes" id="UP000216300">
    <property type="component" value="Unassembled WGS sequence"/>
</dbReference>
<dbReference type="UniPathway" id="UPA00056">
    <property type="reaction ID" value="UER00094"/>
</dbReference>
<keyword evidence="13" id="KW-1185">Reference proteome</keyword>
<comment type="function">
    <text evidence="9">Catalyzes the phosphorylation of the position 2 hydroxy group of 4-diphosphocytidyl-2C-methyl-D-erythritol.</text>
</comment>
<name>A0A255ERX8_9ACTN</name>
<dbReference type="RefSeq" id="WP_094452334.1">
    <property type="nucleotide sequence ID" value="NZ_NMVJ01000001.1"/>
</dbReference>
<dbReference type="NCBIfam" id="TIGR00154">
    <property type="entry name" value="ispE"/>
    <property type="match status" value="1"/>
</dbReference>
<gene>
    <name evidence="9" type="primary">ispE</name>
    <name evidence="12" type="ORF">CGZ91_02315</name>
</gene>
<evidence type="ECO:0000256" key="5">
    <source>
        <dbReference type="ARBA" id="ARBA00022741"/>
    </source>
</evidence>
<evidence type="ECO:0000313" key="13">
    <source>
        <dbReference type="Proteomes" id="UP000216300"/>
    </source>
</evidence>
<dbReference type="HAMAP" id="MF_00061">
    <property type="entry name" value="IspE"/>
    <property type="match status" value="1"/>
</dbReference>
<keyword evidence="6 9" id="KW-0418">Kinase</keyword>
<feature type="active site" evidence="9">
    <location>
        <position position="15"/>
    </location>
</feature>